<evidence type="ECO:0000313" key="2">
    <source>
        <dbReference type="Proteomes" id="UP000886523"/>
    </source>
</evidence>
<evidence type="ECO:0000313" key="1">
    <source>
        <dbReference type="EMBL" id="KAF9515703.1"/>
    </source>
</evidence>
<proteinExistence type="predicted"/>
<reference evidence="1" key="1">
    <citation type="journal article" date="2020" name="Nat. Commun.">
        <title>Large-scale genome sequencing of mycorrhizal fungi provides insights into the early evolution of symbiotic traits.</title>
        <authorList>
            <person name="Miyauchi S."/>
            <person name="Kiss E."/>
            <person name="Kuo A."/>
            <person name="Drula E."/>
            <person name="Kohler A."/>
            <person name="Sanchez-Garcia M."/>
            <person name="Morin E."/>
            <person name="Andreopoulos B."/>
            <person name="Barry K.W."/>
            <person name="Bonito G."/>
            <person name="Buee M."/>
            <person name="Carver A."/>
            <person name="Chen C."/>
            <person name="Cichocki N."/>
            <person name="Clum A."/>
            <person name="Culley D."/>
            <person name="Crous P.W."/>
            <person name="Fauchery L."/>
            <person name="Girlanda M."/>
            <person name="Hayes R.D."/>
            <person name="Keri Z."/>
            <person name="LaButti K."/>
            <person name="Lipzen A."/>
            <person name="Lombard V."/>
            <person name="Magnuson J."/>
            <person name="Maillard F."/>
            <person name="Murat C."/>
            <person name="Nolan M."/>
            <person name="Ohm R.A."/>
            <person name="Pangilinan J."/>
            <person name="Pereira M.F."/>
            <person name="Perotto S."/>
            <person name="Peter M."/>
            <person name="Pfister S."/>
            <person name="Riley R."/>
            <person name="Sitrit Y."/>
            <person name="Stielow J.B."/>
            <person name="Szollosi G."/>
            <person name="Zifcakova L."/>
            <person name="Stursova M."/>
            <person name="Spatafora J.W."/>
            <person name="Tedersoo L."/>
            <person name="Vaario L.M."/>
            <person name="Yamada A."/>
            <person name="Yan M."/>
            <person name="Wang P."/>
            <person name="Xu J."/>
            <person name="Bruns T."/>
            <person name="Baldrian P."/>
            <person name="Vilgalys R."/>
            <person name="Dunand C."/>
            <person name="Henrissat B."/>
            <person name="Grigoriev I.V."/>
            <person name="Hibbett D."/>
            <person name="Nagy L.G."/>
            <person name="Martin F.M."/>
        </authorList>
    </citation>
    <scope>NUCLEOTIDE SEQUENCE</scope>
    <source>
        <strain evidence="1">UP504</strain>
    </source>
</reference>
<dbReference type="OrthoDB" id="426718at2759"/>
<dbReference type="Proteomes" id="UP000886523">
    <property type="component" value="Unassembled WGS sequence"/>
</dbReference>
<protein>
    <submittedName>
        <fullName evidence="1">Uncharacterized protein</fullName>
    </submittedName>
</protein>
<name>A0A9P6B107_9AGAM</name>
<dbReference type="AlphaFoldDB" id="A0A9P6B107"/>
<organism evidence="1 2">
    <name type="scientific">Hydnum rufescens UP504</name>
    <dbReference type="NCBI Taxonomy" id="1448309"/>
    <lineage>
        <taxon>Eukaryota</taxon>
        <taxon>Fungi</taxon>
        <taxon>Dikarya</taxon>
        <taxon>Basidiomycota</taxon>
        <taxon>Agaricomycotina</taxon>
        <taxon>Agaricomycetes</taxon>
        <taxon>Cantharellales</taxon>
        <taxon>Hydnaceae</taxon>
        <taxon>Hydnum</taxon>
    </lineage>
</organism>
<dbReference type="EMBL" id="MU128947">
    <property type="protein sequence ID" value="KAF9515703.1"/>
    <property type="molecule type" value="Genomic_DNA"/>
</dbReference>
<gene>
    <name evidence="1" type="ORF">BS47DRAFT_740953</name>
</gene>
<keyword evidence="2" id="KW-1185">Reference proteome</keyword>
<sequence length="172" mass="19405">MFENDAPKRTMWRITSNNDFVATGLPEYGDYLQILDPRALKTDRSEIFFFIAASTLGTDNNFSSIENNFFFSHLGSEIVLYDYPHSSDVTGNHITHDHDVVIDSDGFTHQEVAAFHSKKISQFGEYIREGIASALQQIPLLGRFLAHSTVNYWDQLRPYCTGSNASGLSTDQ</sequence>
<comment type="caution">
    <text evidence="1">The sequence shown here is derived from an EMBL/GenBank/DDBJ whole genome shotgun (WGS) entry which is preliminary data.</text>
</comment>
<accession>A0A9P6B107</accession>